<evidence type="ECO:0000259" key="1">
    <source>
        <dbReference type="Pfam" id="PF00881"/>
    </source>
</evidence>
<accession>A0A7C4AIK9</accession>
<dbReference type="SUPFAM" id="SSF55469">
    <property type="entry name" value="FMN-dependent nitroreductase-like"/>
    <property type="match status" value="1"/>
</dbReference>
<name>A0A7C4AIK9_9BACT</name>
<dbReference type="CDD" id="cd02151">
    <property type="entry name" value="nitroreductase"/>
    <property type="match status" value="1"/>
</dbReference>
<proteinExistence type="predicted"/>
<dbReference type="InterPro" id="IPR000415">
    <property type="entry name" value="Nitroreductase-like"/>
</dbReference>
<comment type="caution">
    <text evidence="2">The sequence shown here is derived from an EMBL/GenBank/DDBJ whole genome shotgun (WGS) entry which is preliminary data.</text>
</comment>
<evidence type="ECO:0000313" key="2">
    <source>
        <dbReference type="EMBL" id="HGG98956.1"/>
    </source>
</evidence>
<reference evidence="2" key="1">
    <citation type="journal article" date="2020" name="mSystems">
        <title>Genome- and Community-Level Interaction Insights into Carbon Utilization and Element Cycling Functions of Hydrothermarchaeota in Hydrothermal Sediment.</title>
        <authorList>
            <person name="Zhou Z."/>
            <person name="Liu Y."/>
            <person name="Xu W."/>
            <person name="Pan J."/>
            <person name="Luo Z.H."/>
            <person name="Li M."/>
        </authorList>
    </citation>
    <scope>NUCLEOTIDE SEQUENCE [LARGE SCALE GENOMIC DNA]</scope>
    <source>
        <strain evidence="2">SpSt-788</strain>
    </source>
</reference>
<feature type="domain" description="Nitroreductase" evidence="1">
    <location>
        <begin position="8"/>
        <end position="62"/>
    </location>
</feature>
<dbReference type="Gene3D" id="3.40.109.10">
    <property type="entry name" value="NADH Oxidase"/>
    <property type="match status" value="1"/>
</dbReference>
<dbReference type="AlphaFoldDB" id="A0A7C4AIK9"/>
<protein>
    <submittedName>
        <fullName evidence="2">NAD(P)H nitroreductase</fullName>
    </submittedName>
</protein>
<feature type="domain" description="Nitroreductase" evidence="1">
    <location>
        <begin position="68"/>
        <end position="148"/>
    </location>
</feature>
<sequence length="169" mass="19275">MPDIFEIIKTRRSIRKYKKEAPHEELIKRCIEAALYAPSARNSQPWHFIIVKDKEKIKNLSKTQPFTKFLEGAPYVIVALADEKKSNHWLEDTGCALMALLLEAHSLGLGACWGAVYHPEHRDRENYVRSVLDIPENLRIIACIGIGYPDETPSPKKIKSLDEAIIKVI</sequence>
<dbReference type="PANTHER" id="PTHR23026:SF123">
    <property type="entry name" value="NAD(P)H NITROREDUCTASE RV3131-RELATED"/>
    <property type="match status" value="1"/>
</dbReference>
<dbReference type="InterPro" id="IPR050627">
    <property type="entry name" value="Nitroreductase/BluB"/>
</dbReference>
<dbReference type="GO" id="GO:0016491">
    <property type="term" value="F:oxidoreductase activity"/>
    <property type="evidence" value="ECO:0007669"/>
    <property type="project" value="InterPro"/>
</dbReference>
<organism evidence="2">
    <name type="scientific">Thermodesulfovibrio aggregans</name>
    <dbReference type="NCBI Taxonomy" id="86166"/>
    <lineage>
        <taxon>Bacteria</taxon>
        <taxon>Pseudomonadati</taxon>
        <taxon>Nitrospirota</taxon>
        <taxon>Thermodesulfovibrionia</taxon>
        <taxon>Thermodesulfovibrionales</taxon>
        <taxon>Thermodesulfovibrionaceae</taxon>
        <taxon>Thermodesulfovibrio</taxon>
    </lineage>
</organism>
<gene>
    <name evidence="2" type="ORF">ENV75_00645</name>
</gene>
<dbReference type="InterPro" id="IPR029479">
    <property type="entry name" value="Nitroreductase"/>
</dbReference>
<dbReference type="Pfam" id="PF00881">
    <property type="entry name" value="Nitroreductase"/>
    <property type="match status" value="2"/>
</dbReference>
<dbReference type="EMBL" id="DTHO01000006">
    <property type="protein sequence ID" value="HGG98956.1"/>
    <property type="molecule type" value="Genomic_DNA"/>
</dbReference>
<dbReference type="PANTHER" id="PTHR23026">
    <property type="entry name" value="NADPH NITROREDUCTASE"/>
    <property type="match status" value="1"/>
</dbReference>